<evidence type="ECO:0000313" key="1">
    <source>
        <dbReference type="EMBL" id="MFC6726105.1"/>
    </source>
</evidence>
<evidence type="ECO:0000313" key="2">
    <source>
        <dbReference type="Proteomes" id="UP001596328"/>
    </source>
</evidence>
<dbReference type="AlphaFoldDB" id="A0ABD5S3C1"/>
<dbReference type="EMBL" id="JBHSWU010000891">
    <property type="protein sequence ID" value="MFC6726105.1"/>
    <property type="molecule type" value="Genomic_DNA"/>
</dbReference>
<feature type="non-terminal residue" evidence="1">
    <location>
        <position position="1"/>
    </location>
</feature>
<dbReference type="Proteomes" id="UP001596328">
    <property type="component" value="Unassembled WGS sequence"/>
</dbReference>
<protein>
    <submittedName>
        <fullName evidence="1">GNAT family N-acetyltransferase</fullName>
    </submittedName>
</protein>
<gene>
    <name evidence="1" type="ORF">ACFQE1_17385</name>
</gene>
<accession>A0ABD5S3C1</accession>
<name>A0ABD5S3C1_9EURY</name>
<reference evidence="1 2" key="1">
    <citation type="journal article" date="2019" name="Int. J. Syst. Evol. Microbiol.">
        <title>The Global Catalogue of Microorganisms (GCM) 10K type strain sequencing project: providing services to taxonomists for standard genome sequencing and annotation.</title>
        <authorList>
            <consortium name="The Broad Institute Genomics Platform"/>
            <consortium name="The Broad Institute Genome Sequencing Center for Infectious Disease"/>
            <person name="Wu L."/>
            <person name="Ma J."/>
        </authorList>
    </citation>
    <scope>NUCLEOTIDE SEQUENCE [LARGE SCALE GENOMIC DNA]</scope>
    <source>
        <strain evidence="1 2">NBRC 111368</strain>
    </source>
</reference>
<sequence length="62" mass="6768">GLLSRRAFLRDDGPPLSWRSTVTRLIARPLTDDGTSTAALGSLDLADPTDWSLTFAEQDTSY</sequence>
<comment type="caution">
    <text evidence="1">The sequence shown here is derived from an EMBL/GenBank/DDBJ whole genome shotgun (WGS) entry which is preliminary data.</text>
</comment>
<keyword evidence="2" id="KW-1185">Reference proteome</keyword>
<organism evidence="1 2">
    <name type="scientific">Halobium palmae</name>
    <dbReference type="NCBI Taxonomy" id="1776492"/>
    <lineage>
        <taxon>Archaea</taxon>
        <taxon>Methanobacteriati</taxon>
        <taxon>Methanobacteriota</taxon>
        <taxon>Stenosarchaea group</taxon>
        <taxon>Halobacteria</taxon>
        <taxon>Halobacteriales</taxon>
        <taxon>Haloferacaceae</taxon>
        <taxon>Halobium</taxon>
    </lineage>
</organism>
<proteinExistence type="predicted"/>